<feature type="domain" description="Peptidase C14 caspase" evidence="3">
    <location>
        <begin position="154"/>
        <end position="306"/>
    </location>
</feature>
<dbReference type="PANTHER" id="PTHR48104">
    <property type="entry name" value="METACASPASE-4"/>
    <property type="match status" value="1"/>
</dbReference>
<reference evidence="4 5" key="1">
    <citation type="journal article" date="2012" name="Genome Biol.">
        <title>Genome and low-iron response of an oceanic diatom adapted to chronic iron limitation.</title>
        <authorList>
            <person name="Lommer M."/>
            <person name="Specht M."/>
            <person name="Roy A.S."/>
            <person name="Kraemer L."/>
            <person name="Andreson R."/>
            <person name="Gutowska M.A."/>
            <person name="Wolf J."/>
            <person name="Bergner S.V."/>
            <person name="Schilhabel M.B."/>
            <person name="Klostermeier U.C."/>
            <person name="Beiko R.G."/>
            <person name="Rosenstiel P."/>
            <person name="Hippler M."/>
            <person name="Laroche J."/>
        </authorList>
    </citation>
    <scope>NUCLEOTIDE SEQUENCE [LARGE SCALE GENOMIC DNA]</scope>
    <source>
        <strain evidence="4 5">CCMP1005</strain>
    </source>
</reference>
<evidence type="ECO:0000313" key="4">
    <source>
        <dbReference type="EMBL" id="EJK62940.1"/>
    </source>
</evidence>
<dbReference type="GO" id="GO:0005737">
    <property type="term" value="C:cytoplasm"/>
    <property type="evidence" value="ECO:0007669"/>
    <property type="project" value="TreeGrafter"/>
</dbReference>
<comment type="caution">
    <text evidence="4">The sequence shown here is derived from an EMBL/GenBank/DDBJ whole genome shotgun (WGS) entry which is preliminary data.</text>
</comment>
<dbReference type="GO" id="GO:0006508">
    <property type="term" value="P:proteolysis"/>
    <property type="evidence" value="ECO:0007669"/>
    <property type="project" value="InterPro"/>
</dbReference>
<feature type="compositionally biased region" description="Polar residues" evidence="2">
    <location>
        <begin position="25"/>
        <end position="37"/>
    </location>
</feature>
<dbReference type="Proteomes" id="UP000266841">
    <property type="component" value="Unassembled WGS sequence"/>
</dbReference>
<dbReference type="InterPro" id="IPR011600">
    <property type="entry name" value="Pept_C14_caspase"/>
</dbReference>
<proteinExistence type="inferred from homology"/>
<sequence>MGFFSSLKKAACDAAKQKIYEELGISQSDAQPQSGQMSREDYEANKPDELRKDVRMLSGCADHQTSADVSSVSKFKLPDPAGSAGGACTSTLLKILYADEENPETQLSFTEVLETMREDLKGNRYSQIPQLSSMNPIDVSDTFDLVPPEATGTKRAVMIGINYVGDSPGELSGCWNDVLNMKRYIMQVHGFDEENIVILMDDGEHTAPTFRNIIDAYKTVISQAEEGDSIFLHYSGHGTKMKDDDGDEEDGYDEALCPRDYASAGLIRDDDLYDILVKELPDGVHMFSLMDCCHSGSIMDLPYVFKGGIDSEMHLDPEINLDAFIQQISGKLKEYIERRLRERWG</sequence>
<dbReference type="GO" id="GO:0004197">
    <property type="term" value="F:cysteine-type endopeptidase activity"/>
    <property type="evidence" value="ECO:0007669"/>
    <property type="project" value="InterPro"/>
</dbReference>
<dbReference type="InterPro" id="IPR050452">
    <property type="entry name" value="Metacaspase"/>
</dbReference>
<protein>
    <recommendedName>
        <fullName evidence="3">Peptidase C14 caspase domain-containing protein</fullName>
    </recommendedName>
</protein>
<evidence type="ECO:0000259" key="3">
    <source>
        <dbReference type="Pfam" id="PF00656"/>
    </source>
</evidence>
<organism evidence="4 5">
    <name type="scientific">Thalassiosira oceanica</name>
    <name type="common">Marine diatom</name>
    <dbReference type="NCBI Taxonomy" id="159749"/>
    <lineage>
        <taxon>Eukaryota</taxon>
        <taxon>Sar</taxon>
        <taxon>Stramenopiles</taxon>
        <taxon>Ochrophyta</taxon>
        <taxon>Bacillariophyta</taxon>
        <taxon>Coscinodiscophyceae</taxon>
        <taxon>Thalassiosirophycidae</taxon>
        <taxon>Thalassiosirales</taxon>
        <taxon>Thalassiosiraceae</taxon>
        <taxon>Thalassiosira</taxon>
    </lineage>
</organism>
<evidence type="ECO:0000313" key="5">
    <source>
        <dbReference type="Proteomes" id="UP000266841"/>
    </source>
</evidence>
<evidence type="ECO:0000256" key="1">
    <source>
        <dbReference type="ARBA" id="ARBA00009005"/>
    </source>
</evidence>
<accession>K0SC59</accession>
<dbReference type="PANTHER" id="PTHR48104:SF30">
    <property type="entry name" value="METACASPASE-1"/>
    <property type="match status" value="1"/>
</dbReference>
<name>K0SC59_THAOC</name>
<feature type="domain" description="Peptidase C14 caspase" evidence="3">
    <location>
        <begin position="34"/>
        <end position="135"/>
    </location>
</feature>
<dbReference type="eggNOG" id="KOG1546">
    <property type="taxonomic scope" value="Eukaryota"/>
</dbReference>
<gene>
    <name evidence="4" type="ORF">THAOC_16429</name>
</gene>
<dbReference type="Pfam" id="PF00656">
    <property type="entry name" value="Peptidase_C14"/>
    <property type="match status" value="2"/>
</dbReference>
<dbReference type="OrthoDB" id="3223806at2759"/>
<dbReference type="OMA" id="CADHQTS"/>
<keyword evidence="5" id="KW-1185">Reference proteome</keyword>
<feature type="region of interest" description="Disordered" evidence="2">
    <location>
        <begin position="23"/>
        <end position="46"/>
    </location>
</feature>
<dbReference type="EMBL" id="AGNL01018530">
    <property type="protein sequence ID" value="EJK62940.1"/>
    <property type="molecule type" value="Genomic_DNA"/>
</dbReference>
<evidence type="ECO:0000256" key="2">
    <source>
        <dbReference type="SAM" id="MobiDB-lite"/>
    </source>
</evidence>
<dbReference type="Gene3D" id="3.40.50.12660">
    <property type="match status" value="2"/>
</dbReference>
<comment type="similarity">
    <text evidence="1">Belongs to the peptidase C14B family.</text>
</comment>
<dbReference type="AlphaFoldDB" id="K0SC59"/>